<dbReference type="AlphaFoldDB" id="A0AA47NRW8"/>
<evidence type="ECO:0000256" key="1">
    <source>
        <dbReference type="ARBA" id="ARBA00022741"/>
    </source>
</evidence>
<keyword evidence="4" id="KW-1185">Reference proteome</keyword>
<dbReference type="InterPro" id="IPR027417">
    <property type="entry name" value="P-loop_NTPase"/>
</dbReference>
<keyword evidence="2" id="KW-0342">GTP-binding</keyword>
<dbReference type="SUPFAM" id="SSF52540">
    <property type="entry name" value="P-loop containing nucleoside triphosphate hydrolases"/>
    <property type="match status" value="1"/>
</dbReference>
<dbReference type="Gene3D" id="3.40.50.300">
    <property type="entry name" value="P-loop containing nucleotide triphosphate hydrolases"/>
    <property type="match status" value="1"/>
</dbReference>
<organism evidence="3 4">
    <name type="scientific">Merluccius polli</name>
    <name type="common">Benguela hake</name>
    <name type="synonym">Merluccius cadenati</name>
    <dbReference type="NCBI Taxonomy" id="89951"/>
    <lineage>
        <taxon>Eukaryota</taxon>
        <taxon>Metazoa</taxon>
        <taxon>Chordata</taxon>
        <taxon>Craniata</taxon>
        <taxon>Vertebrata</taxon>
        <taxon>Euteleostomi</taxon>
        <taxon>Actinopterygii</taxon>
        <taxon>Neopterygii</taxon>
        <taxon>Teleostei</taxon>
        <taxon>Neoteleostei</taxon>
        <taxon>Acanthomorphata</taxon>
        <taxon>Zeiogadaria</taxon>
        <taxon>Gadariae</taxon>
        <taxon>Gadiformes</taxon>
        <taxon>Gadoidei</taxon>
        <taxon>Merlucciidae</taxon>
        <taxon>Merluccius</taxon>
    </lineage>
</organism>
<dbReference type="InterPro" id="IPR003578">
    <property type="entry name" value="Small_GTPase_Rho"/>
</dbReference>
<dbReference type="GO" id="GO:0003924">
    <property type="term" value="F:GTPase activity"/>
    <property type="evidence" value="ECO:0007669"/>
    <property type="project" value="InterPro"/>
</dbReference>
<reference evidence="3" key="1">
    <citation type="journal article" date="2023" name="Front. Mar. Sci.">
        <title>A new Merluccius polli reference genome to investigate the effects of global change in West African waters.</title>
        <authorList>
            <person name="Mateo J.L."/>
            <person name="Blanco-Fernandez C."/>
            <person name="Garcia-Vazquez E."/>
            <person name="Machado-Schiaffino G."/>
        </authorList>
    </citation>
    <scope>NUCLEOTIDE SEQUENCE</scope>
    <source>
        <strain evidence="3">C29</strain>
        <tissue evidence="3">Fin</tissue>
    </source>
</reference>
<accession>A0AA47NRW8</accession>
<dbReference type="GO" id="GO:0007264">
    <property type="term" value="P:small GTPase-mediated signal transduction"/>
    <property type="evidence" value="ECO:0007669"/>
    <property type="project" value="InterPro"/>
</dbReference>
<evidence type="ECO:0000256" key="2">
    <source>
        <dbReference type="ARBA" id="ARBA00023134"/>
    </source>
</evidence>
<proteinExistence type="predicted"/>
<dbReference type="GO" id="GO:0005525">
    <property type="term" value="F:GTP binding"/>
    <property type="evidence" value="ECO:0007669"/>
    <property type="project" value="UniProtKB-KW"/>
</dbReference>
<evidence type="ECO:0000313" key="4">
    <source>
        <dbReference type="Proteomes" id="UP001174136"/>
    </source>
</evidence>
<name>A0AA47NRW8_MERPO</name>
<sequence>MVLSALDDMAASHSESASRAEGLRVRLQQGNVVLGLLVALEVINELEVLNKALQKKTQTMEGMLSAVSLVQDSMKSKRNTEHFEAVFKEAEDRCASLSLEPIVLPRTQRPPKRYSGQAPAYTPQSAVEFYRVEFYRVLDTVDTQISERFMQPGIQTLKEIENTLLTPTANDAAIRRYPELKEDDLRVQLAMFKRKYKVSTTADAVHALKEMPPEVRGLFDQIDLRDDPKTIAKLNDMKEKPIATEQGQKLAKEIGACCYVECSALTQKGLKTVFDEAIIAILTPKRKKGALKRRLGPRCINCCLIT</sequence>
<gene>
    <name evidence="3" type="primary">RHOQ</name>
    <name evidence="3" type="ORF">N1851_030302</name>
</gene>
<dbReference type="Proteomes" id="UP001174136">
    <property type="component" value="Unassembled WGS sequence"/>
</dbReference>
<dbReference type="PANTHER" id="PTHR24072">
    <property type="entry name" value="RHO FAMILY GTPASE"/>
    <property type="match status" value="1"/>
</dbReference>
<dbReference type="Pfam" id="PF00071">
    <property type="entry name" value="Ras"/>
    <property type="match status" value="1"/>
</dbReference>
<dbReference type="InterPro" id="IPR001806">
    <property type="entry name" value="Small_GTPase"/>
</dbReference>
<protein>
    <submittedName>
        <fullName evidence="3">Rho-related GTP-binding protein RhoQ</fullName>
    </submittedName>
</protein>
<keyword evidence="1" id="KW-0547">Nucleotide-binding</keyword>
<evidence type="ECO:0000313" key="3">
    <source>
        <dbReference type="EMBL" id="KAK0134137.1"/>
    </source>
</evidence>
<dbReference type="EMBL" id="JAOPHQ010005735">
    <property type="protein sequence ID" value="KAK0134137.1"/>
    <property type="molecule type" value="Genomic_DNA"/>
</dbReference>
<dbReference type="SMART" id="SM00174">
    <property type="entry name" value="RHO"/>
    <property type="match status" value="1"/>
</dbReference>
<comment type="caution">
    <text evidence="3">The sequence shown here is derived from an EMBL/GenBank/DDBJ whole genome shotgun (WGS) entry which is preliminary data.</text>
</comment>